<sequence>MTHRIWENSDGGCSKKKGWSMMLLPFRQRRFGTPSGTMLLCASLFERGYKDDGLDVVRKNWFVGEVDWIMGQEKVVFGVSVYWENRTGTNKPCRPYEQPARPLSQLSDYLLHIVPAPGTFVCDAVKPLLDERRTSSFTSSEEVSKGRAQALRLSFRRSHALFGAAAHTDPHLCFASRCFSVPDYFCAFRFKYAYNILSSLPHSCAEFVDA</sequence>
<comment type="caution">
    <text evidence="1">The sequence shown here is derived from an EMBL/GenBank/DDBJ whole genome shotgun (WGS) entry which is preliminary data.</text>
</comment>
<organism evidence="1 2">
    <name type="scientific">Armillaria luteobubalina</name>
    <dbReference type="NCBI Taxonomy" id="153913"/>
    <lineage>
        <taxon>Eukaryota</taxon>
        <taxon>Fungi</taxon>
        <taxon>Dikarya</taxon>
        <taxon>Basidiomycota</taxon>
        <taxon>Agaricomycotina</taxon>
        <taxon>Agaricomycetes</taxon>
        <taxon>Agaricomycetidae</taxon>
        <taxon>Agaricales</taxon>
        <taxon>Marasmiineae</taxon>
        <taxon>Physalacriaceae</taxon>
        <taxon>Armillaria</taxon>
    </lineage>
</organism>
<reference evidence="1" key="1">
    <citation type="submission" date="2023-06" db="EMBL/GenBank/DDBJ databases">
        <authorList>
            <consortium name="Lawrence Berkeley National Laboratory"/>
            <person name="Ahrendt S."/>
            <person name="Sahu N."/>
            <person name="Indic B."/>
            <person name="Wong-Bajracharya J."/>
            <person name="Merenyi Z."/>
            <person name="Ke H.-M."/>
            <person name="Monk M."/>
            <person name="Kocsube S."/>
            <person name="Drula E."/>
            <person name="Lipzen A."/>
            <person name="Balint B."/>
            <person name="Henrissat B."/>
            <person name="Andreopoulos B."/>
            <person name="Martin F.M."/>
            <person name="Harder C.B."/>
            <person name="Rigling D."/>
            <person name="Ford K.L."/>
            <person name="Foster G.D."/>
            <person name="Pangilinan J."/>
            <person name="Papanicolaou A."/>
            <person name="Barry K."/>
            <person name="LaButti K."/>
            <person name="Viragh M."/>
            <person name="Koriabine M."/>
            <person name="Yan M."/>
            <person name="Riley R."/>
            <person name="Champramary S."/>
            <person name="Plett K.L."/>
            <person name="Tsai I.J."/>
            <person name="Slot J."/>
            <person name="Sipos G."/>
            <person name="Plett J."/>
            <person name="Nagy L.G."/>
            <person name="Grigoriev I.V."/>
        </authorList>
    </citation>
    <scope>NUCLEOTIDE SEQUENCE</scope>
    <source>
        <strain evidence="1">HWK02</strain>
    </source>
</reference>
<dbReference type="EMBL" id="JAUEPU010000017">
    <property type="protein sequence ID" value="KAK0495710.1"/>
    <property type="molecule type" value="Genomic_DNA"/>
</dbReference>
<proteinExistence type="predicted"/>
<keyword evidence="2" id="KW-1185">Reference proteome</keyword>
<dbReference type="AlphaFoldDB" id="A0AA39Q4X3"/>
<gene>
    <name evidence="1" type="ORF">EDD18DRAFT_1170452</name>
</gene>
<protein>
    <submittedName>
        <fullName evidence="1">Uncharacterized protein</fullName>
    </submittedName>
</protein>
<dbReference type="Proteomes" id="UP001175228">
    <property type="component" value="Unassembled WGS sequence"/>
</dbReference>
<name>A0AA39Q4X3_9AGAR</name>
<evidence type="ECO:0000313" key="2">
    <source>
        <dbReference type="Proteomes" id="UP001175228"/>
    </source>
</evidence>
<evidence type="ECO:0000313" key="1">
    <source>
        <dbReference type="EMBL" id="KAK0495710.1"/>
    </source>
</evidence>
<accession>A0AA39Q4X3</accession>